<evidence type="ECO:0000313" key="1">
    <source>
        <dbReference type="EMBL" id="KAG9444788.1"/>
    </source>
</evidence>
<name>A0AAV7E7J3_ARIFI</name>
<proteinExistence type="predicted"/>
<sequence>MVAFGKKKGKVVAFGKKKGKGRFGKEERSFRERREEEGERIRVGFGKNKGKNKGRFWKEWSLSERRRVRWSLSERRRVRWSLSERRRVRVVSGKKRGRFGKEEKKKGRKLVEISFSVSIQPHKRKQKMGKGFSSFFGGCEWPSARALTNLSLQVSHGVCSHESRICVVLRRFQFNLISENKRWGRDLRRSSAGVNGLRRTLSRISPYRFLTEFALTNLGFASFFGGCEWPSAHALTNLSLQVSHGVCSHESLLEL</sequence>
<organism evidence="1 2">
    <name type="scientific">Aristolochia fimbriata</name>
    <name type="common">White veined hardy Dutchman's pipe vine</name>
    <dbReference type="NCBI Taxonomy" id="158543"/>
    <lineage>
        <taxon>Eukaryota</taxon>
        <taxon>Viridiplantae</taxon>
        <taxon>Streptophyta</taxon>
        <taxon>Embryophyta</taxon>
        <taxon>Tracheophyta</taxon>
        <taxon>Spermatophyta</taxon>
        <taxon>Magnoliopsida</taxon>
        <taxon>Magnoliidae</taxon>
        <taxon>Piperales</taxon>
        <taxon>Aristolochiaceae</taxon>
        <taxon>Aristolochia</taxon>
    </lineage>
</organism>
<comment type="caution">
    <text evidence="1">The sequence shown here is derived from an EMBL/GenBank/DDBJ whole genome shotgun (WGS) entry which is preliminary data.</text>
</comment>
<accession>A0AAV7E7J3</accession>
<reference evidence="1 2" key="1">
    <citation type="submission" date="2021-07" db="EMBL/GenBank/DDBJ databases">
        <title>The Aristolochia fimbriata genome: insights into angiosperm evolution, floral development and chemical biosynthesis.</title>
        <authorList>
            <person name="Jiao Y."/>
        </authorList>
    </citation>
    <scope>NUCLEOTIDE SEQUENCE [LARGE SCALE GENOMIC DNA]</scope>
    <source>
        <strain evidence="1">IBCAS-2021</strain>
        <tissue evidence="1">Leaf</tissue>
    </source>
</reference>
<gene>
    <name evidence="1" type="ORF">H6P81_016128</name>
</gene>
<protein>
    <submittedName>
        <fullName evidence="1">Uncharacterized protein</fullName>
    </submittedName>
</protein>
<evidence type="ECO:0000313" key="2">
    <source>
        <dbReference type="Proteomes" id="UP000825729"/>
    </source>
</evidence>
<keyword evidence="2" id="KW-1185">Reference proteome</keyword>
<dbReference type="AlphaFoldDB" id="A0AAV7E7J3"/>
<dbReference type="EMBL" id="JAINDJ010000006">
    <property type="protein sequence ID" value="KAG9444788.1"/>
    <property type="molecule type" value="Genomic_DNA"/>
</dbReference>
<dbReference type="Proteomes" id="UP000825729">
    <property type="component" value="Unassembled WGS sequence"/>
</dbReference>